<reference evidence="1 2" key="1">
    <citation type="submission" date="2012-06" db="EMBL/GenBank/DDBJ databases">
        <title>Complete genome of Terriglobus roseus DSM 18391.</title>
        <authorList>
            <consortium name="US DOE Joint Genome Institute (JGI-PGF)"/>
            <person name="Lucas S."/>
            <person name="Copeland A."/>
            <person name="Lapidus A."/>
            <person name="Glavina del Rio T."/>
            <person name="Dalin E."/>
            <person name="Tice H."/>
            <person name="Bruce D."/>
            <person name="Goodwin L."/>
            <person name="Pitluck S."/>
            <person name="Peters L."/>
            <person name="Mikhailova N."/>
            <person name="Munk A.C.C."/>
            <person name="Kyrpides N."/>
            <person name="Mavromatis K."/>
            <person name="Ivanova N."/>
            <person name="Brettin T."/>
            <person name="Detter J.C."/>
            <person name="Han C."/>
            <person name="Larimer F."/>
            <person name="Land M."/>
            <person name="Hauser L."/>
            <person name="Markowitz V."/>
            <person name="Cheng J.-F."/>
            <person name="Hugenholtz P."/>
            <person name="Woyke T."/>
            <person name="Wu D."/>
            <person name="Brambilla E."/>
            <person name="Klenk H.-P."/>
            <person name="Eisen J.A."/>
        </authorList>
    </citation>
    <scope>NUCLEOTIDE SEQUENCE [LARGE SCALE GENOMIC DNA]</scope>
    <source>
        <strain evidence="2">DSM 18391 / NRRL B-41598 / KBS 63</strain>
    </source>
</reference>
<dbReference type="STRING" id="926566.Terro_1462"/>
<dbReference type="RefSeq" id="WP_014785338.1">
    <property type="nucleotide sequence ID" value="NC_018014.1"/>
</dbReference>
<dbReference type="InterPro" id="IPR023393">
    <property type="entry name" value="START-like_dom_sf"/>
</dbReference>
<dbReference type="KEGG" id="trs:Terro_1462"/>
<dbReference type="AlphaFoldDB" id="I3ZEV1"/>
<gene>
    <name evidence="1" type="ordered locus">Terro_1462</name>
</gene>
<name>I3ZEV1_TERRK</name>
<dbReference type="Gene3D" id="3.30.530.20">
    <property type="match status" value="1"/>
</dbReference>
<dbReference type="eggNOG" id="COG3832">
    <property type="taxonomic scope" value="Bacteria"/>
</dbReference>
<protein>
    <submittedName>
        <fullName evidence="1">Polyketide cyclase / dehydrase and lipid transport</fullName>
    </submittedName>
</protein>
<dbReference type="SUPFAM" id="SSF55961">
    <property type="entry name" value="Bet v1-like"/>
    <property type="match status" value="1"/>
</dbReference>
<proteinExistence type="predicted"/>
<organism evidence="1 2">
    <name type="scientific">Terriglobus roseus (strain DSM 18391 / NRRL B-41598 / KBS 63)</name>
    <dbReference type="NCBI Taxonomy" id="926566"/>
    <lineage>
        <taxon>Bacteria</taxon>
        <taxon>Pseudomonadati</taxon>
        <taxon>Acidobacteriota</taxon>
        <taxon>Terriglobia</taxon>
        <taxon>Terriglobales</taxon>
        <taxon>Acidobacteriaceae</taxon>
        <taxon>Terriglobus</taxon>
    </lineage>
</organism>
<dbReference type="EMBL" id="CP003379">
    <property type="protein sequence ID" value="AFL87769.1"/>
    <property type="molecule type" value="Genomic_DNA"/>
</dbReference>
<dbReference type="HOGENOM" id="CLU_122891_0_1_0"/>
<dbReference type="OrthoDB" id="119110at2"/>
<dbReference type="Proteomes" id="UP000006056">
    <property type="component" value="Chromosome"/>
</dbReference>
<dbReference type="CDD" id="cd07812">
    <property type="entry name" value="SRPBCC"/>
    <property type="match status" value="1"/>
</dbReference>
<accession>I3ZEV1</accession>
<evidence type="ECO:0000313" key="1">
    <source>
        <dbReference type="EMBL" id="AFL87769.1"/>
    </source>
</evidence>
<evidence type="ECO:0000313" key="2">
    <source>
        <dbReference type="Proteomes" id="UP000006056"/>
    </source>
</evidence>
<keyword evidence="2" id="KW-1185">Reference proteome</keyword>
<sequence>MRRLLAIVLVVIVLIVAAWGIGYMQPLDHTASYTAIVPASQSAVWERIADVQDQPTWRKGLSVSPARSVNGRPCWQETAGKLPIMMCVEVSTAPRLREVGLSSPGNFRGTWIYQLDAVSPTQTRLQMTETVIIQHPSWRFFMLLVGPNYLSRQVVKQLSESFGGEPRPVK</sequence>